<dbReference type="Proteomes" id="UP001061361">
    <property type="component" value="Chromosome"/>
</dbReference>
<dbReference type="EMBL" id="AP026708">
    <property type="protein sequence ID" value="BDQ33056.1"/>
    <property type="molecule type" value="Genomic_DNA"/>
</dbReference>
<protein>
    <recommendedName>
        <fullName evidence="3">DUF169 domain-containing protein</fullName>
    </recommendedName>
</protein>
<evidence type="ECO:0000313" key="2">
    <source>
        <dbReference type="Proteomes" id="UP001061361"/>
    </source>
</evidence>
<dbReference type="InterPro" id="IPR003748">
    <property type="entry name" value="DUF169"/>
</dbReference>
<dbReference type="Pfam" id="PF02596">
    <property type="entry name" value="DUF169"/>
    <property type="match status" value="1"/>
</dbReference>
<sequence>MDSAIVNNLRPEFAPVAVVWSDTVPSDAFQFKKGRFGCTLFLFSEASRRGRVAAGSRESVMCPGGRAALGFGVDFDSSEAMLDQHAALFSRGLPSARDKAAYEKIMEDAPSNWHDMYAHGERMHSSGDMAREWILHELPRYDIPHEYVLFKPLSLTEADDNVRAVIFPVTPVELAGLITLAGSVMAGTDPVQVPKGADCMSLTAFAYAQGDASAPRAVLGMTGLDGREMMRKRFRDDAMTLTLPMPLFKSMEAEAGESIFQLSSWQTLLGH</sequence>
<organism evidence="1 2">
    <name type="scientific">Pseudodesulfovibrio portus</name>
    <dbReference type="NCBI Taxonomy" id="231439"/>
    <lineage>
        <taxon>Bacteria</taxon>
        <taxon>Pseudomonadati</taxon>
        <taxon>Thermodesulfobacteriota</taxon>
        <taxon>Desulfovibrionia</taxon>
        <taxon>Desulfovibrionales</taxon>
        <taxon>Desulfovibrionaceae</taxon>
    </lineage>
</organism>
<reference evidence="1" key="1">
    <citation type="submission" date="2022-08" db="EMBL/GenBank/DDBJ databases">
        <title>Genome Sequence of the sulphate-reducing bacterium, Pseudodesulfovibrio portus JCM14722.</title>
        <authorList>
            <person name="Kondo R."/>
            <person name="Kataoka T."/>
        </authorList>
    </citation>
    <scope>NUCLEOTIDE SEQUENCE</scope>
    <source>
        <strain evidence="1">JCM 14722</strain>
    </source>
</reference>
<accession>A0ABM8ANT7</accession>
<gene>
    <name evidence="1" type="ORF">JCM14722_05980</name>
</gene>
<keyword evidence="2" id="KW-1185">Reference proteome</keyword>
<evidence type="ECO:0008006" key="3">
    <source>
        <dbReference type="Google" id="ProtNLM"/>
    </source>
</evidence>
<dbReference type="RefSeq" id="WP_264983114.1">
    <property type="nucleotide sequence ID" value="NZ_AP026708.1"/>
</dbReference>
<evidence type="ECO:0000313" key="1">
    <source>
        <dbReference type="EMBL" id="BDQ33056.1"/>
    </source>
</evidence>
<proteinExistence type="predicted"/>
<name>A0ABM8ANT7_9BACT</name>